<keyword evidence="2" id="KW-1185">Reference proteome</keyword>
<dbReference type="Proteomes" id="UP000326837">
    <property type="component" value="Chromosome"/>
</dbReference>
<protein>
    <submittedName>
        <fullName evidence="1">Uncharacterized protein</fullName>
    </submittedName>
</protein>
<dbReference type="KEGG" id="lpav:PLANPX_3451"/>
<organism evidence="1 2">
    <name type="scientific">Lacipirellula parvula</name>
    <dbReference type="NCBI Taxonomy" id="2650471"/>
    <lineage>
        <taxon>Bacteria</taxon>
        <taxon>Pseudomonadati</taxon>
        <taxon>Planctomycetota</taxon>
        <taxon>Planctomycetia</taxon>
        <taxon>Pirellulales</taxon>
        <taxon>Lacipirellulaceae</taxon>
        <taxon>Lacipirellula</taxon>
    </lineage>
</organism>
<name>A0A5K7XLM1_9BACT</name>
<dbReference type="AlphaFoldDB" id="A0A5K7XLM1"/>
<reference evidence="2" key="1">
    <citation type="submission" date="2019-10" db="EMBL/GenBank/DDBJ databases">
        <title>Lacipirellula parvula gen. nov., sp. nov., representing a lineage of planctomycetes widespread in freshwater anoxic habitats, and description of the family Lacipirellulaceae.</title>
        <authorList>
            <person name="Dedysh S.N."/>
            <person name="Kulichevskaya I.S."/>
            <person name="Beletsky A.V."/>
            <person name="Rakitin A.L."/>
            <person name="Mardanov A.V."/>
            <person name="Ivanova A.A."/>
            <person name="Saltykova V.X."/>
            <person name="Rijpstra W.I.C."/>
            <person name="Sinninghe Damste J.S."/>
            <person name="Ravin N.V."/>
        </authorList>
    </citation>
    <scope>NUCLEOTIDE SEQUENCE [LARGE SCALE GENOMIC DNA]</scope>
    <source>
        <strain evidence="2">PX69</strain>
    </source>
</reference>
<gene>
    <name evidence="1" type="ORF">PLANPX_3451</name>
</gene>
<sequence length="45" mass="5434">MTRAPNGLRRMKASIDDRRRRCVRREESISFELARTRDPHMEFDA</sequence>
<proteinExistence type="predicted"/>
<evidence type="ECO:0000313" key="1">
    <source>
        <dbReference type="EMBL" id="BBO33839.1"/>
    </source>
</evidence>
<evidence type="ECO:0000313" key="2">
    <source>
        <dbReference type="Proteomes" id="UP000326837"/>
    </source>
</evidence>
<dbReference type="EMBL" id="AP021861">
    <property type="protein sequence ID" value="BBO33839.1"/>
    <property type="molecule type" value="Genomic_DNA"/>
</dbReference>
<accession>A0A5K7XLM1</accession>